<name>A0ABV4UTE7_9BACL</name>
<accession>A0ABV4UTE7</accession>
<organism evidence="2 3">
    <name type="scientific">Paenibacillus oleatilyticus</name>
    <dbReference type="NCBI Taxonomy" id="2594886"/>
    <lineage>
        <taxon>Bacteria</taxon>
        <taxon>Bacillati</taxon>
        <taxon>Bacillota</taxon>
        <taxon>Bacilli</taxon>
        <taxon>Bacillales</taxon>
        <taxon>Paenibacillaceae</taxon>
        <taxon>Paenibacillus</taxon>
    </lineage>
</organism>
<dbReference type="Pfam" id="PF06889">
    <property type="entry name" value="DUF1266"/>
    <property type="match status" value="1"/>
</dbReference>
<gene>
    <name evidence="2" type="ORF">ACEU3E_02875</name>
</gene>
<reference evidence="2 3" key="1">
    <citation type="submission" date="2024-09" db="EMBL/GenBank/DDBJ databases">
        <authorList>
            <person name="Makale K.P.P."/>
            <person name="Makhzoum A."/>
            <person name="Rantong G."/>
            <person name="Rahube T.O."/>
        </authorList>
    </citation>
    <scope>NUCLEOTIDE SEQUENCE [LARGE SCALE GENOMIC DNA]</scope>
    <source>
        <strain evidence="2 3">KM_D13</strain>
    </source>
</reference>
<evidence type="ECO:0000259" key="1">
    <source>
        <dbReference type="Pfam" id="PF06889"/>
    </source>
</evidence>
<dbReference type="InterPro" id="IPR009677">
    <property type="entry name" value="DUF1266"/>
</dbReference>
<feature type="domain" description="DUF1266" evidence="1">
    <location>
        <begin position="49"/>
        <end position="207"/>
    </location>
</feature>
<dbReference type="Proteomes" id="UP001575622">
    <property type="component" value="Unassembled WGS sequence"/>
</dbReference>
<evidence type="ECO:0000313" key="3">
    <source>
        <dbReference type="Proteomes" id="UP001575622"/>
    </source>
</evidence>
<dbReference type="RefSeq" id="WP_373948494.1">
    <property type="nucleotide sequence ID" value="NZ_JBHDLN010000001.1"/>
</dbReference>
<dbReference type="EMBL" id="JBHDLN010000001">
    <property type="protein sequence ID" value="MFB0841101.1"/>
    <property type="molecule type" value="Genomic_DNA"/>
</dbReference>
<comment type="caution">
    <text evidence="2">The sequence shown here is derived from an EMBL/GenBank/DDBJ whole genome shotgun (WGS) entry which is preliminary data.</text>
</comment>
<proteinExistence type="predicted"/>
<sequence length="214" mass="24782">MYMTDTAAQKAMNDYVEAMTSLCIVGKFGEYFLHNPEMIFERRSILRGLLRFWNLENAEDLKQNIEWTIAEGARKEFAELYNRLSSVSEAERASIGQNTDDPKRKHRLSVVTQYLWRMPTAGIAAHDYSMAVYRACAGRKLGYLTEQEKWAYIEKVIPMVKDDFSSWKDYLYSFHVGAVFTSHLLNGDYVSQNSVLLTKLLFSRNDSFRRAILG</sequence>
<protein>
    <submittedName>
        <fullName evidence="2">DUF1266 domain-containing protein</fullName>
    </submittedName>
</protein>
<evidence type="ECO:0000313" key="2">
    <source>
        <dbReference type="EMBL" id="MFB0841101.1"/>
    </source>
</evidence>
<keyword evidence="3" id="KW-1185">Reference proteome</keyword>